<organism evidence="3 4">
    <name type="scientific">Pseudoponticoccus marisrubri</name>
    <dbReference type="NCBI Taxonomy" id="1685382"/>
    <lineage>
        <taxon>Bacteria</taxon>
        <taxon>Pseudomonadati</taxon>
        <taxon>Pseudomonadota</taxon>
        <taxon>Alphaproteobacteria</taxon>
        <taxon>Rhodobacterales</taxon>
        <taxon>Roseobacteraceae</taxon>
        <taxon>Pseudoponticoccus</taxon>
    </lineage>
</organism>
<proteinExistence type="predicted"/>
<dbReference type="PANTHER" id="PTHR38340:SF1">
    <property type="entry name" value="S-LAYER PROTEIN"/>
    <property type="match status" value="1"/>
</dbReference>
<protein>
    <recommendedName>
        <fullName evidence="5">Peptidase M10 serralysin C-terminal domain-containing protein</fullName>
    </recommendedName>
</protein>
<dbReference type="EMBL" id="LPXO01000019">
    <property type="protein sequence ID" value="KUF08951.1"/>
    <property type="molecule type" value="Genomic_DNA"/>
</dbReference>
<dbReference type="InterPro" id="IPR018511">
    <property type="entry name" value="Hemolysin-typ_Ca-bd_CS"/>
</dbReference>
<sequence length="852" mass="87779">MVRITFEGRVGQSLGALGTGIDQAKVIDGAGDPVIVGLSAQGGGLVTLDFAANGQARVADTQYLSRNVWANATGTLELIPGATGTFAVVAADGSDELVGHSIRSGQIASSAGVSGDNLAVDRNGHYQMAESGYLFAAAPNGTLRCFRLDENGTYRAGQVTRDTDVTFHDSPGALATLRIASKEFLVTACHNDAGLSVYEIDAATGHLSHTGSLGTATGLGLLDTPVALETVAAGAGGFVILATRSETGSSAALSVIELSADGQPRVADHILDGQLTRFGAVSGLQVVTHDGWTYVTVAGGDQGVSLFALTPTGLLVHLETMTSSLAAPIDSVASLSATVAGGDLQMLFTTHTETGFTQLSAGLSGQGRVLEGGGLLQGGTLNDMLIGTSSGSILRGGAGDDILDGGAGQDTLYGGAGADLFLIGTDGVRDMIGDFDPLADRLDFSAVSMLYSMEQIDFASRPWGAELSVRGEVLELRSASGNALSRAQVAQSIQWTTDRPPLVLRQEQIGQSGNDELFGHVGWDLIEALDGNDTLHGYAGDDDLRGGNGFDTLYAGDGFDTVYGGNGRDLAYLGPGHDLFVDNGQGGDLGRDTVFGGSGADTIEGGNGDDAFHGEWDNDVINGRLGNDSLYGGDGFDTLYGGDGRDLVYGGNGRDLAYLGPGHDLFVDNGQGGELGRDTVFGGFGADTIEGGNGDDVFHGEWDNDVINGRLGNDSLYGGDGFDTLYGGDGRDLVYGGNGRDRVYLGAGQDTYVDTAQAGELGRDTINGGAGADSFVFAGVMSRDVIVDFEPGVDMLQLSRDLWEGWRSPEQVVSDFARITSDGVLLEFGAGQSILLEGLTSTDGLADDLVLA</sequence>
<dbReference type="InterPro" id="IPR050557">
    <property type="entry name" value="RTX_toxin/Mannuronan_C5-epim"/>
</dbReference>
<keyword evidence="4" id="KW-1185">Reference proteome</keyword>
<evidence type="ECO:0008006" key="5">
    <source>
        <dbReference type="Google" id="ProtNLM"/>
    </source>
</evidence>
<accession>A0A0W7WEP6</accession>
<evidence type="ECO:0000256" key="1">
    <source>
        <dbReference type="ARBA" id="ARBA00004613"/>
    </source>
</evidence>
<dbReference type="PROSITE" id="PS00330">
    <property type="entry name" value="HEMOLYSIN_CALCIUM"/>
    <property type="match status" value="3"/>
</dbReference>
<evidence type="ECO:0000313" key="3">
    <source>
        <dbReference type="EMBL" id="KUF08951.1"/>
    </source>
</evidence>
<dbReference type="STRING" id="1685382.AVJ23_19865"/>
<keyword evidence="2" id="KW-0964">Secreted</keyword>
<dbReference type="Proteomes" id="UP000054396">
    <property type="component" value="Unassembled WGS sequence"/>
</dbReference>
<comment type="subcellular location">
    <subcellularLocation>
        <location evidence="1">Secreted</location>
    </subcellularLocation>
</comment>
<dbReference type="RefSeq" id="WP_058863983.1">
    <property type="nucleotide sequence ID" value="NZ_LPXO01000019.1"/>
</dbReference>
<gene>
    <name evidence="3" type="ORF">AVJ23_19865</name>
</gene>
<dbReference type="GO" id="GO:0005576">
    <property type="term" value="C:extracellular region"/>
    <property type="evidence" value="ECO:0007669"/>
    <property type="project" value="UniProtKB-SubCell"/>
</dbReference>
<dbReference type="InterPro" id="IPR001343">
    <property type="entry name" value="Hemolysn_Ca-bd"/>
</dbReference>
<comment type="caution">
    <text evidence="3">The sequence shown here is derived from an EMBL/GenBank/DDBJ whole genome shotgun (WGS) entry which is preliminary data.</text>
</comment>
<dbReference type="Gene3D" id="2.150.10.10">
    <property type="entry name" value="Serralysin-like metalloprotease, C-terminal"/>
    <property type="match status" value="5"/>
</dbReference>
<dbReference type="GO" id="GO:0005509">
    <property type="term" value="F:calcium ion binding"/>
    <property type="evidence" value="ECO:0007669"/>
    <property type="project" value="InterPro"/>
</dbReference>
<reference evidence="3 4" key="1">
    <citation type="submission" date="2015-12" db="EMBL/GenBank/DDBJ databases">
        <authorList>
            <person name="Shamseldin A."/>
            <person name="Moawad H."/>
            <person name="Abd El-Rahim W.M."/>
            <person name="Sadowsky M.J."/>
        </authorList>
    </citation>
    <scope>NUCLEOTIDE SEQUENCE [LARGE SCALE GENOMIC DNA]</scope>
    <source>
        <strain evidence="3 4">SJ5A-1</strain>
    </source>
</reference>
<evidence type="ECO:0000313" key="4">
    <source>
        <dbReference type="Proteomes" id="UP000054396"/>
    </source>
</evidence>
<dbReference type="OrthoDB" id="9342475at2"/>
<name>A0A0W7WEP6_9RHOB</name>
<dbReference type="AlphaFoldDB" id="A0A0W7WEP6"/>
<dbReference type="Pfam" id="PF00353">
    <property type="entry name" value="HemolysinCabind"/>
    <property type="match status" value="7"/>
</dbReference>
<dbReference type="SUPFAM" id="SSF51120">
    <property type="entry name" value="beta-Roll"/>
    <property type="match status" value="4"/>
</dbReference>
<evidence type="ECO:0000256" key="2">
    <source>
        <dbReference type="ARBA" id="ARBA00022525"/>
    </source>
</evidence>
<dbReference type="PRINTS" id="PR00313">
    <property type="entry name" value="CABNDNGRPT"/>
</dbReference>
<dbReference type="InterPro" id="IPR011049">
    <property type="entry name" value="Serralysin-like_metalloprot_C"/>
</dbReference>
<dbReference type="PANTHER" id="PTHR38340">
    <property type="entry name" value="S-LAYER PROTEIN"/>
    <property type="match status" value="1"/>
</dbReference>